<evidence type="ECO:0000256" key="4">
    <source>
        <dbReference type="PROSITE-ProRule" id="PRU01024"/>
    </source>
</evidence>
<dbReference type="NCBIfam" id="TIGR00479">
    <property type="entry name" value="rumA"/>
    <property type="match status" value="1"/>
</dbReference>
<feature type="binding site" evidence="4">
    <location>
        <position position="277"/>
    </location>
    <ligand>
        <name>S-adenosyl-L-methionine</name>
        <dbReference type="ChEBI" id="CHEBI:59789"/>
    </ligand>
</feature>
<keyword evidence="3 4" id="KW-0949">S-adenosyl-L-methionine</keyword>
<evidence type="ECO:0000256" key="1">
    <source>
        <dbReference type="ARBA" id="ARBA00022603"/>
    </source>
</evidence>
<dbReference type="PANTHER" id="PTHR11061:SF30">
    <property type="entry name" value="TRNA (URACIL(54)-C(5))-METHYLTRANSFERASE"/>
    <property type="match status" value="1"/>
</dbReference>
<evidence type="ECO:0000256" key="3">
    <source>
        <dbReference type="ARBA" id="ARBA00022691"/>
    </source>
</evidence>
<keyword evidence="1 4" id="KW-0489">Methyltransferase</keyword>
<feature type="binding site" evidence="4">
    <location>
        <position position="327"/>
    </location>
    <ligand>
        <name>S-adenosyl-L-methionine</name>
        <dbReference type="ChEBI" id="CHEBI:59789"/>
    </ligand>
</feature>
<dbReference type="PROSITE" id="PS01231">
    <property type="entry name" value="TRMA_2"/>
    <property type="match status" value="1"/>
</dbReference>
<name>A0A1H6INC3_9ACTN</name>
<organism evidence="6 7">
    <name type="scientific">Parafannyhessea umbonata</name>
    <dbReference type="NCBI Taxonomy" id="604330"/>
    <lineage>
        <taxon>Bacteria</taxon>
        <taxon>Bacillati</taxon>
        <taxon>Actinomycetota</taxon>
        <taxon>Coriobacteriia</taxon>
        <taxon>Coriobacteriales</taxon>
        <taxon>Atopobiaceae</taxon>
        <taxon>Parafannyhessea</taxon>
    </lineage>
</organism>
<dbReference type="Pfam" id="PF05958">
    <property type="entry name" value="tRNA_U5-meth_tr"/>
    <property type="match status" value="1"/>
</dbReference>
<feature type="active site" description="Nucleophile" evidence="4">
    <location>
        <position position="354"/>
    </location>
</feature>
<keyword evidence="7" id="KW-1185">Reference proteome</keyword>
<dbReference type="InterPro" id="IPR010280">
    <property type="entry name" value="U5_MeTrfase_fam"/>
</dbReference>
<dbReference type="Gene3D" id="2.40.50.1070">
    <property type="match status" value="1"/>
</dbReference>
<evidence type="ECO:0000313" key="7">
    <source>
        <dbReference type="Proteomes" id="UP000199135"/>
    </source>
</evidence>
<dbReference type="InterPro" id="IPR030391">
    <property type="entry name" value="MeTrfase_TrmA_CS"/>
</dbReference>
<evidence type="ECO:0000313" key="6">
    <source>
        <dbReference type="EMBL" id="SEH48526.1"/>
    </source>
</evidence>
<dbReference type="Gene3D" id="3.40.50.150">
    <property type="entry name" value="Vaccinia Virus protein VP39"/>
    <property type="match status" value="1"/>
</dbReference>
<dbReference type="InterPro" id="IPR030390">
    <property type="entry name" value="MeTrfase_TrmA_AS"/>
</dbReference>
<keyword evidence="2 4" id="KW-0808">Transferase</keyword>
<dbReference type="PROSITE" id="PS01230">
    <property type="entry name" value="TRMA_1"/>
    <property type="match status" value="1"/>
</dbReference>
<dbReference type="CDD" id="cd02440">
    <property type="entry name" value="AdoMet_MTases"/>
    <property type="match status" value="1"/>
</dbReference>
<evidence type="ECO:0000256" key="2">
    <source>
        <dbReference type="ARBA" id="ARBA00022679"/>
    </source>
</evidence>
<feature type="active site" evidence="5">
    <location>
        <position position="354"/>
    </location>
</feature>
<gene>
    <name evidence="6" type="ORF">SAMN05216447_103137</name>
</gene>
<dbReference type="InterPro" id="IPR029063">
    <property type="entry name" value="SAM-dependent_MTases_sf"/>
</dbReference>
<dbReference type="EMBL" id="FNWT01000003">
    <property type="protein sequence ID" value="SEH48526.1"/>
    <property type="molecule type" value="Genomic_DNA"/>
</dbReference>
<feature type="binding site" evidence="4">
    <location>
        <position position="254"/>
    </location>
    <ligand>
        <name>S-adenosyl-L-methionine</name>
        <dbReference type="ChEBI" id="CHEBI:59789"/>
    </ligand>
</feature>
<dbReference type="SUPFAM" id="SSF53335">
    <property type="entry name" value="S-adenosyl-L-methionine-dependent methyltransferases"/>
    <property type="match status" value="1"/>
</dbReference>
<sequence>MGFKTYTCPIAKACGGCEWLAVPYPIQLRRKQKEVEKLFSAAAERDHATIEPIRGMEDPRAFRNKAATPFAPGKGGRIRSGFFAAGSHRIVRCDSCLVEDPRARDILNDVARVAERLGIRAYQEDRGRGTLRHAIVRCGYATEDILLTLVTNGQRLPREREFVAELTQRHPEISSIAQNINQHRTNAMLGRECKTLFGSGIMHDKLLGCTFEISPTSFYQTNPRQTEVLYQLSIDACQQAAVSGEGNFNVLDAYCGTGTIGMCIAKQDGSVHVTGVEQVHDAVDCAKRNARANSLDQRARFVAADATEYMNSIAESGKASFDVVVMDPPRAGSTPQFLDGVTHMGTKTVVYVSCNPKTQLRDIEHLQRRGYRLRTLTPVDMFPHTKHIETVALLTKRG</sequence>
<reference evidence="6 7" key="1">
    <citation type="submission" date="2016-10" db="EMBL/GenBank/DDBJ databases">
        <authorList>
            <person name="Varghese N."/>
            <person name="Submissions S."/>
        </authorList>
    </citation>
    <scope>NUCLEOTIDE SEQUENCE [LARGE SCALE GENOMIC DNA]</scope>
    <source>
        <strain evidence="6 7">WCP15</strain>
    </source>
</reference>
<accession>A0A1H6INC3</accession>
<dbReference type="GO" id="GO:0008168">
    <property type="term" value="F:methyltransferase activity"/>
    <property type="evidence" value="ECO:0007669"/>
    <property type="project" value="UniProtKB-KW"/>
</dbReference>
<comment type="caution">
    <text evidence="6">The sequence shown here is derived from an EMBL/GenBank/DDBJ whole genome shotgun (WGS) entry which is preliminary data.</text>
</comment>
<protein>
    <submittedName>
        <fullName evidence="6">23S rRNA m(5)U-1939 methyltransferase</fullName>
    </submittedName>
</protein>
<dbReference type="GO" id="GO:0032259">
    <property type="term" value="P:methylation"/>
    <property type="evidence" value="ECO:0007669"/>
    <property type="project" value="UniProtKB-KW"/>
</dbReference>
<proteinExistence type="inferred from homology"/>
<feature type="binding site" evidence="4">
    <location>
        <position position="220"/>
    </location>
    <ligand>
        <name>S-adenosyl-L-methionine</name>
        <dbReference type="ChEBI" id="CHEBI:59789"/>
    </ligand>
</feature>
<comment type="similarity">
    <text evidence="4">Belongs to the class I-like SAM-binding methyltransferase superfamily. RNA M5U methyltransferase family.</text>
</comment>
<dbReference type="PROSITE" id="PS51687">
    <property type="entry name" value="SAM_MT_RNA_M5U"/>
    <property type="match status" value="1"/>
</dbReference>
<dbReference type="Proteomes" id="UP000199135">
    <property type="component" value="Unassembled WGS sequence"/>
</dbReference>
<dbReference type="PANTHER" id="PTHR11061">
    <property type="entry name" value="RNA M5U METHYLTRANSFERASE"/>
    <property type="match status" value="1"/>
</dbReference>
<dbReference type="RefSeq" id="WP_078687279.1">
    <property type="nucleotide sequence ID" value="NZ_FNWT01000003.1"/>
</dbReference>
<evidence type="ECO:0000256" key="5">
    <source>
        <dbReference type="PROSITE-ProRule" id="PRU10015"/>
    </source>
</evidence>